<dbReference type="GO" id="GO:0032008">
    <property type="term" value="P:positive regulation of TOR signaling"/>
    <property type="evidence" value="ECO:0007669"/>
    <property type="project" value="InterPro"/>
</dbReference>
<dbReference type="PANTHER" id="PTHR13323">
    <property type="entry name" value="LATE ENDOSOMAL/LYSOSOMAL MP1 INTERACTING PROTEIN"/>
    <property type="match status" value="1"/>
</dbReference>
<keyword evidence="3" id="KW-1185">Reference proteome</keyword>
<dbReference type="SUPFAM" id="SSF103196">
    <property type="entry name" value="Roadblock/LC7 domain"/>
    <property type="match status" value="1"/>
</dbReference>
<dbReference type="Proteomes" id="UP000002061">
    <property type="component" value="Chromosome"/>
</dbReference>
<dbReference type="InterPro" id="IPR004942">
    <property type="entry name" value="Roadblock/LAMTOR2_dom"/>
</dbReference>
<dbReference type="SMART" id="SM00960">
    <property type="entry name" value="Robl_LC7"/>
    <property type="match status" value="1"/>
</dbReference>
<evidence type="ECO:0000313" key="3">
    <source>
        <dbReference type="Proteomes" id="UP000002061"/>
    </source>
</evidence>
<dbReference type="GO" id="GO:0005085">
    <property type="term" value="F:guanyl-nucleotide exchange factor activity"/>
    <property type="evidence" value="ECO:0007669"/>
    <property type="project" value="InterPro"/>
</dbReference>
<accession>D5VT74</accession>
<gene>
    <name evidence="2" type="ordered locus">Metin_1123</name>
</gene>
<dbReference type="EMBL" id="CP002009">
    <property type="protein sequence ID" value="ADG13777.1"/>
    <property type="molecule type" value="Genomic_DNA"/>
</dbReference>
<dbReference type="HOGENOM" id="CLU_118613_4_0_2"/>
<dbReference type="KEGG" id="mif:Metin_1123"/>
<organism evidence="2 3">
    <name type="scientific">Methanocaldococcus infernus (strain DSM 11812 / JCM 15783 / ME)</name>
    <dbReference type="NCBI Taxonomy" id="573063"/>
    <lineage>
        <taxon>Archaea</taxon>
        <taxon>Methanobacteriati</taxon>
        <taxon>Methanobacteriota</taxon>
        <taxon>Methanomada group</taxon>
        <taxon>Methanococci</taxon>
        <taxon>Methanococcales</taxon>
        <taxon>Methanocaldococcaceae</taxon>
        <taxon>Methanocaldococcus</taxon>
    </lineage>
</organism>
<proteinExistence type="predicted"/>
<dbReference type="Pfam" id="PF03259">
    <property type="entry name" value="Robl_LC7"/>
    <property type="match status" value="1"/>
</dbReference>
<dbReference type="Gene3D" id="3.30.450.30">
    <property type="entry name" value="Dynein light chain 2a, cytoplasmic"/>
    <property type="match status" value="1"/>
</dbReference>
<dbReference type="GeneID" id="9132140"/>
<reference evidence="2" key="1">
    <citation type="submission" date="2010-04" db="EMBL/GenBank/DDBJ databases">
        <title>Complete sequence of Methanocaldococcus infernus ME.</title>
        <authorList>
            <consortium name="US DOE Joint Genome Institute"/>
            <person name="Lucas S."/>
            <person name="Copeland A."/>
            <person name="Lapidus A."/>
            <person name="Cheng J.-F."/>
            <person name="Bruce D."/>
            <person name="Goodwin L."/>
            <person name="Pitluck S."/>
            <person name="Munk A.C."/>
            <person name="Detter J.C."/>
            <person name="Han C."/>
            <person name="Tapia R."/>
            <person name="Land M."/>
            <person name="Hauser L."/>
            <person name="Kyrpides N."/>
            <person name="Mikhailova N."/>
            <person name="Sieprawska-Lupa M."/>
            <person name="Whitman W.B."/>
            <person name="Woyke T."/>
        </authorList>
    </citation>
    <scope>NUCLEOTIDE SEQUENCE [LARGE SCALE GENOMIC DNA]</scope>
    <source>
        <strain evidence="2">ME</strain>
    </source>
</reference>
<protein>
    <submittedName>
        <fullName evidence="2">Roadblock/LC7 family protein</fullName>
    </submittedName>
</protein>
<dbReference type="eggNOG" id="arCOG02603">
    <property type="taxonomic scope" value="Archaea"/>
</dbReference>
<feature type="domain" description="Roadblock/LAMTOR2" evidence="1">
    <location>
        <begin position="2"/>
        <end position="90"/>
    </location>
</feature>
<dbReference type="OrthoDB" id="92542at2157"/>
<name>D5VT74_METIM</name>
<dbReference type="STRING" id="573063.Metin_1123"/>
<dbReference type="InterPro" id="IPR037587">
    <property type="entry name" value="LAMTOR2-like"/>
</dbReference>
<dbReference type="GO" id="GO:0060090">
    <property type="term" value="F:molecular adaptor activity"/>
    <property type="evidence" value="ECO:0007669"/>
    <property type="project" value="InterPro"/>
</dbReference>
<dbReference type="AlphaFoldDB" id="D5VT74"/>
<evidence type="ECO:0000259" key="1">
    <source>
        <dbReference type="SMART" id="SM00960"/>
    </source>
</evidence>
<evidence type="ECO:0000313" key="2">
    <source>
        <dbReference type="EMBL" id="ADG13777.1"/>
    </source>
</evidence>
<dbReference type="RefSeq" id="WP_013100522.1">
    <property type="nucleotide sequence ID" value="NC_014122.1"/>
</dbReference>
<sequence>MLEKILVEINKTEGVKGSMIVGKDGLLIASQLPSDVDAELVGAMLSAAYGAAEKACEEIKLGKIKQAMIEGEFGKALMIDIGDYILVVLTEDKINLGLIRLIMKKAIDKIKAMI</sequence>